<dbReference type="Proteomes" id="UP000054978">
    <property type="component" value="Unassembled WGS sequence"/>
</dbReference>
<evidence type="ECO:0008006" key="4">
    <source>
        <dbReference type="Google" id="ProtNLM"/>
    </source>
</evidence>
<dbReference type="NCBIfam" id="NF033419">
    <property type="entry name" value="T6SS_TagK_dom"/>
    <property type="match status" value="1"/>
</dbReference>
<organism evidence="2 3">
    <name type="scientific">Caballeronia ptereochthonis</name>
    <dbReference type="NCBI Taxonomy" id="1777144"/>
    <lineage>
        <taxon>Bacteria</taxon>
        <taxon>Pseudomonadati</taxon>
        <taxon>Pseudomonadota</taxon>
        <taxon>Betaproteobacteria</taxon>
        <taxon>Burkholderiales</taxon>
        <taxon>Burkholderiaceae</taxon>
        <taxon>Caballeronia</taxon>
    </lineage>
</organism>
<gene>
    <name evidence="2" type="ORF">AWB83_01497</name>
</gene>
<keyword evidence="3" id="KW-1185">Reference proteome</keyword>
<sequence length="222" mass="23677">MVVRIRRPSTPGESVVSSAMRSNDDRRHDVFDSFGWFGHAPVANGGDPVFDLLDATANPGAPGGSRESSACADPEAVQSGGDPLMDSLYEQYRTALQQPFTAVSGKWVSAATPGSESAKACSQEAPEWARDADCPITSLLGDIQTVDDAFDMSSGVDSHGAHSGEDIPEILGLFAPPEYQGALSRYTDVLPPDLVKREHHALAIDSPIRFPDIPRGIEEQAK</sequence>
<name>A0A158A8Q1_9BURK</name>
<comment type="caution">
    <text evidence="2">The sequence shown here is derived from an EMBL/GenBank/DDBJ whole genome shotgun (WGS) entry which is preliminary data.</text>
</comment>
<proteinExistence type="predicted"/>
<accession>A0A158A8Q1</accession>
<dbReference type="STRING" id="1777144.AWB83_01497"/>
<feature type="compositionally biased region" description="Polar residues" evidence="1">
    <location>
        <begin position="11"/>
        <end position="21"/>
    </location>
</feature>
<reference evidence="2" key="1">
    <citation type="submission" date="2016-01" db="EMBL/GenBank/DDBJ databases">
        <authorList>
            <person name="Peeters C."/>
        </authorList>
    </citation>
    <scope>NUCLEOTIDE SEQUENCE [LARGE SCALE GENOMIC DNA]</scope>
    <source>
        <strain evidence="2">LMG 29326</strain>
    </source>
</reference>
<dbReference type="EMBL" id="FCOB02000005">
    <property type="protein sequence ID" value="SAK54188.1"/>
    <property type="molecule type" value="Genomic_DNA"/>
</dbReference>
<evidence type="ECO:0000313" key="2">
    <source>
        <dbReference type="EMBL" id="SAK54188.1"/>
    </source>
</evidence>
<evidence type="ECO:0000256" key="1">
    <source>
        <dbReference type="SAM" id="MobiDB-lite"/>
    </source>
</evidence>
<dbReference type="AlphaFoldDB" id="A0A158A8Q1"/>
<dbReference type="InterPro" id="IPR047914">
    <property type="entry name" value="TagK-like_C"/>
</dbReference>
<protein>
    <recommendedName>
        <fullName evidence="4">TagK domain-containing protein</fullName>
    </recommendedName>
</protein>
<evidence type="ECO:0000313" key="3">
    <source>
        <dbReference type="Proteomes" id="UP000054978"/>
    </source>
</evidence>
<feature type="region of interest" description="Disordered" evidence="1">
    <location>
        <begin position="1"/>
        <end position="23"/>
    </location>
</feature>
<feature type="region of interest" description="Disordered" evidence="1">
    <location>
        <begin position="57"/>
        <end position="79"/>
    </location>
</feature>